<feature type="chain" id="PRO_5045766908" description="DUF3857 domain-containing protein" evidence="1">
    <location>
        <begin position="32"/>
        <end position="477"/>
    </location>
</feature>
<evidence type="ECO:0000313" key="2">
    <source>
        <dbReference type="EMBL" id="MEN0581568.1"/>
    </source>
</evidence>
<organism evidence="2 3">
    <name type="scientific">Phytobacter palmae</name>
    <dbReference type="NCBI Taxonomy" id="1855371"/>
    <lineage>
        <taxon>Bacteria</taxon>
        <taxon>Pseudomonadati</taxon>
        <taxon>Pseudomonadota</taxon>
        <taxon>Gammaproteobacteria</taxon>
        <taxon>Enterobacterales</taxon>
        <taxon>Enterobacteriaceae</taxon>
        <taxon>Phytobacter</taxon>
    </lineage>
</organism>
<gene>
    <name evidence="2" type="ORF">AAIG39_21570</name>
</gene>
<dbReference type="Proteomes" id="UP001411173">
    <property type="component" value="Unassembled WGS sequence"/>
</dbReference>
<evidence type="ECO:0000313" key="3">
    <source>
        <dbReference type="Proteomes" id="UP001411173"/>
    </source>
</evidence>
<dbReference type="EMBL" id="JBCIVJ010000023">
    <property type="protein sequence ID" value="MEN0581568.1"/>
    <property type="molecule type" value="Genomic_DNA"/>
</dbReference>
<sequence>MIYEGTCMYRIPSLMRPLFFLTLLPMSFVQAADNVAVTDVSMNPLSVTRIHDRVNYMLSLNFNNGKTAQQWRSVDCRQGQAQVLYRDLLNEEGLTKARFYGNSYLRYGPAQDDKQMTAEDIRKVCELPIKEARWEKLSATSATGITELVDVNSIQRKGDILSVRMGYDFADIIWEPPYDAPLVLKIEHYIYNCKTHQGDAVAAMNFDSDGRVTDSLITADIIRRKSSFTISPEKAQRFAQLCQLPAGKIFSAEGHFVPAANKKASTLMGPTMPDLSNNNPQWLNKYPLPAGIEQQAQSIIKPWAQARFKQIRYTEASAFGKVKVQLDVQPDGYIRKLEEYGIWTVQRLTLANQLQLKFAMSISHGASVLNKLQTDLHFPLAKGQHYQAQWDSIDADKKVTASTLRCDVTKEGDASSITPEFTGKYLLVECHDTTEGQRESSTKLAWLQEFNIFVPVSMQVGDKPETPVKLENVSVIR</sequence>
<keyword evidence="1" id="KW-0732">Signal</keyword>
<reference evidence="2 3" key="1">
    <citation type="submission" date="2024-02" db="EMBL/GenBank/DDBJ databases">
        <title>Whole genome of MDR Enterobacteriaceae from southern Thailand.</title>
        <authorList>
            <person name="Surachat K."/>
        </authorList>
    </citation>
    <scope>NUCLEOTIDE SEQUENCE [LARGE SCALE GENOMIC DNA]</scope>
    <source>
        <strain evidence="2 3">PSU_29</strain>
    </source>
</reference>
<dbReference type="RefSeq" id="WP_343194692.1">
    <property type="nucleotide sequence ID" value="NZ_JBCIVJ010000023.1"/>
</dbReference>
<name>A0ABU9VA60_9ENTR</name>
<proteinExistence type="predicted"/>
<feature type="signal peptide" evidence="1">
    <location>
        <begin position="1"/>
        <end position="31"/>
    </location>
</feature>
<protein>
    <recommendedName>
        <fullName evidence="4">DUF3857 domain-containing protein</fullName>
    </recommendedName>
</protein>
<comment type="caution">
    <text evidence="2">The sequence shown here is derived from an EMBL/GenBank/DDBJ whole genome shotgun (WGS) entry which is preliminary data.</text>
</comment>
<evidence type="ECO:0008006" key="4">
    <source>
        <dbReference type="Google" id="ProtNLM"/>
    </source>
</evidence>
<evidence type="ECO:0000256" key="1">
    <source>
        <dbReference type="SAM" id="SignalP"/>
    </source>
</evidence>
<accession>A0ABU9VA60</accession>
<keyword evidence="3" id="KW-1185">Reference proteome</keyword>